<evidence type="ECO:0000259" key="9">
    <source>
        <dbReference type="Pfam" id="PF23559"/>
    </source>
</evidence>
<dbReference type="GO" id="GO:0051707">
    <property type="term" value="P:response to other organism"/>
    <property type="evidence" value="ECO:0007669"/>
    <property type="project" value="UniProtKB-ARBA"/>
</dbReference>
<dbReference type="Gramene" id="ORUFI04G10900.1">
    <property type="protein sequence ID" value="ORUFI04G10900.1"/>
    <property type="gene ID" value="ORUFI04G10900"/>
</dbReference>
<dbReference type="Proteomes" id="UP000008022">
    <property type="component" value="Unassembled WGS sequence"/>
</dbReference>
<dbReference type="InterPro" id="IPR058922">
    <property type="entry name" value="WHD_DRP"/>
</dbReference>
<feature type="domain" description="R13L1/DRL21-like LRR repeat region" evidence="10">
    <location>
        <begin position="723"/>
        <end position="842"/>
    </location>
</feature>
<dbReference type="Gene3D" id="3.80.10.10">
    <property type="entry name" value="Ribonuclease Inhibitor"/>
    <property type="match status" value="5"/>
</dbReference>
<name>A0A0E0P830_ORYRU</name>
<evidence type="ECO:0000256" key="2">
    <source>
        <dbReference type="ARBA" id="ARBA00022614"/>
    </source>
</evidence>
<protein>
    <submittedName>
        <fullName evidence="11">Uncharacterized protein</fullName>
    </submittedName>
</protein>
<keyword evidence="6" id="KW-0067">ATP-binding</keyword>
<feature type="domain" description="Disease resistance N-terminal" evidence="8">
    <location>
        <begin position="14"/>
        <end position="101"/>
    </location>
</feature>
<dbReference type="PANTHER" id="PTHR36766">
    <property type="entry name" value="PLANT BROAD-SPECTRUM MILDEW RESISTANCE PROTEIN RPW8"/>
    <property type="match status" value="1"/>
</dbReference>
<comment type="similarity">
    <text evidence="1">Belongs to the disease resistance NB-LRR family.</text>
</comment>
<feature type="domain" description="Disease resistance protein winged helix" evidence="9">
    <location>
        <begin position="455"/>
        <end position="536"/>
    </location>
</feature>
<evidence type="ECO:0000259" key="10">
    <source>
        <dbReference type="Pfam" id="PF25019"/>
    </source>
</evidence>
<dbReference type="eggNOG" id="KOG4658">
    <property type="taxonomic scope" value="Eukaryota"/>
</dbReference>
<evidence type="ECO:0000313" key="12">
    <source>
        <dbReference type="Proteomes" id="UP000008022"/>
    </source>
</evidence>
<dbReference type="GO" id="GO:0043531">
    <property type="term" value="F:ADP binding"/>
    <property type="evidence" value="ECO:0007669"/>
    <property type="project" value="InterPro"/>
</dbReference>
<dbReference type="Pfam" id="PF18052">
    <property type="entry name" value="Rx_N"/>
    <property type="match status" value="1"/>
</dbReference>
<dbReference type="Gene3D" id="3.40.50.300">
    <property type="entry name" value="P-loop containing nucleotide triphosphate hydrolases"/>
    <property type="match status" value="1"/>
</dbReference>
<keyword evidence="3" id="KW-0677">Repeat</keyword>
<evidence type="ECO:0000259" key="8">
    <source>
        <dbReference type="Pfam" id="PF18052"/>
    </source>
</evidence>
<dbReference type="Gene3D" id="1.20.5.4130">
    <property type="match status" value="1"/>
</dbReference>
<dbReference type="OMA" id="SCHELAD"/>
<keyword evidence="4" id="KW-0547">Nucleotide-binding</keyword>
<dbReference type="InterPro" id="IPR032675">
    <property type="entry name" value="LRR_dom_sf"/>
</dbReference>
<dbReference type="Gene3D" id="1.10.8.430">
    <property type="entry name" value="Helical domain of apoptotic protease-activating factors"/>
    <property type="match status" value="1"/>
</dbReference>
<evidence type="ECO:0000256" key="3">
    <source>
        <dbReference type="ARBA" id="ARBA00022737"/>
    </source>
</evidence>
<evidence type="ECO:0000313" key="11">
    <source>
        <dbReference type="EnsemblPlants" id="ORUFI04G10900.1"/>
    </source>
</evidence>
<reference evidence="12" key="1">
    <citation type="submission" date="2013-06" db="EMBL/GenBank/DDBJ databases">
        <authorList>
            <person name="Zhao Q."/>
        </authorList>
    </citation>
    <scope>NUCLEOTIDE SEQUENCE</scope>
    <source>
        <strain evidence="12">cv. W1943</strain>
    </source>
</reference>
<dbReference type="HOGENOM" id="CLU_000837_8_8_1"/>
<keyword evidence="2" id="KW-0433">Leucine-rich repeat</keyword>
<keyword evidence="12" id="KW-1185">Reference proteome</keyword>
<dbReference type="InterPro" id="IPR036388">
    <property type="entry name" value="WH-like_DNA-bd_sf"/>
</dbReference>
<reference evidence="11" key="2">
    <citation type="submission" date="2015-06" db="UniProtKB">
        <authorList>
            <consortium name="EnsemblPlants"/>
        </authorList>
    </citation>
    <scope>IDENTIFICATION</scope>
</reference>
<dbReference type="PRINTS" id="PR00364">
    <property type="entry name" value="DISEASERSIST"/>
</dbReference>
<evidence type="ECO:0000256" key="5">
    <source>
        <dbReference type="ARBA" id="ARBA00022821"/>
    </source>
</evidence>
<dbReference type="GO" id="GO:0006952">
    <property type="term" value="P:defense response"/>
    <property type="evidence" value="ECO:0007669"/>
    <property type="project" value="UniProtKB-KW"/>
</dbReference>
<organism evidence="11 12">
    <name type="scientific">Oryza rufipogon</name>
    <name type="common">Brownbeard rice</name>
    <name type="synonym">Asian wild rice</name>
    <dbReference type="NCBI Taxonomy" id="4529"/>
    <lineage>
        <taxon>Eukaryota</taxon>
        <taxon>Viridiplantae</taxon>
        <taxon>Streptophyta</taxon>
        <taxon>Embryophyta</taxon>
        <taxon>Tracheophyta</taxon>
        <taxon>Spermatophyta</taxon>
        <taxon>Magnoliopsida</taxon>
        <taxon>Liliopsida</taxon>
        <taxon>Poales</taxon>
        <taxon>Poaceae</taxon>
        <taxon>BOP clade</taxon>
        <taxon>Oryzoideae</taxon>
        <taxon>Oryzeae</taxon>
        <taxon>Oryzinae</taxon>
        <taxon>Oryza</taxon>
    </lineage>
</organism>
<feature type="domain" description="NB-ARC" evidence="7">
    <location>
        <begin position="189"/>
        <end position="368"/>
    </location>
</feature>
<evidence type="ECO:0000256" key="4">
    <source>
        <dbReference type="ARBA" id="ARBA00022741"/>
    </source>
</evidence>
<dbReference type="PANTHER" id="PTHR36766:SF30">
    <property type="entry name" value="TIR-NBS TYPE DISEASE RESISTANCE PROTEIN-RELATED"/>
    <property type="match status" value="1"/>
</dbReference>
<evidence type="ECO:0000259" key="7">
    <source>
        <dbReference type="Pfam" id="PF00931"/>
    </source>
</evidence>
<dbReference type="SUPFAM" id="SSF52058">
    <property type="entry name" value="L domain-like"/>
    <property type="match status" value="2"/>
</dbReference>
<evidence type="ECO:0000256" key="1">
    <source>
        <dbReference type="ARBA" id="ARBA00008894"/>
    </source>
</evidence>
<sequence>MAMAFVSKSVTVSAISMIVRKSFDYLEKYAKAEGMKSVQERLERTLPQVQVVFDAIDMERIRDQSEALDAWLWQLRDAVEEAEDALDEVEYYKLEKKVKTRGNKVSSSLYKCKRVVVQQFNSTFKAGTFKRLLDAIRKLDEVVVGVERFVRLVDRLDSCTSRHICHQEVSNPRETSSFSVDEIVIGRDTERDQIVEWLVEQDNVQDHDVCSVNALSIVGIGGMGKTTLAQAVYNDQRVKQCFDQAMWICVSNDFDVPALTKKIIQEITREGTNVTNFNTLQEIVRENLKSKKFLLVFDDVWNDERRPDWEKLVAPLKFGQKGSKILLTTRMESVVDIVERVLGGRTKSLRLEGLHEKDLLAIFNRHAFFEVNPNDYFNLQEIGKKITRKLSGCPLAAKIMGGLLNNSLDSIYWNRMLRENISNIEHNSEGIMKILRLSYHHLAPHLQACFRYCGMFREDYWFRKDELINFWMGSGLIQLSANENQRPEDIGEFYLGILTKKSFFELRLKKSTNLYEGYGECTNEYYVMHDLLHELARTVSRKECMRISSDEYGSIPRTVRHAAISIVNHVVITDFSSLKNLRTLLISFDKTIHERDQWIVLKKMLKSATKLRVVHIQNSSLFKLPDKFGNLMHLRYLYHSESQKKVGKYSFWCPCSIYKLYHLQMIQLNRCLLVSWRLGNLISLRHIYFSGTIYGFSPYIGHLTSLQDLHDVNVPPKCGFIASELMDLKDLRYLCIRCLENVNADEATLAKLGEKENLIMLSLTWKNSQQESDTEERVLNNLQPHMNLTKLKIKGYNSSRSPCWLGNTTIINLTYLYISNCSYWQHLPPLGELPSLKYLYLICLNSVKRIDSSFYGCERPFGFPSLEYLFIEHLPALEEWVEMEGEHLFPRLKALVVRHCKELRNVPALPSTVTYLEMDSVGLTTLHEPYVPNETAETQKPSLSRLKICHCPYLETLEQLNQFLSLEELHIEHCENLLQLPMDHLQMLPFLKHMTVLGCPKLMVPPATIRLPLPMKKLHVGSCGTYETWLVNSLCGLTSLTTLMLYGCDIAALPPVEVCKSLIALSCLEIVSCHELADLNGMEELTSLTELKVIGCNKLEKLPVVSSQQFQASEHNQVVTACTSYLRKLKRLQISDPFVLQWAPLRSITSVTNMTINSCRCLPEEWLMQNCNHLQRFGVMDASHLEFLPSIMASLTSLESLQFSRAMLIQSLPELPSSLWRLQILGCNPVLMRRCRKSRGRDWHKIAHIPDLRIVEDVPSAYSWYSYM</sequence>
<dbReference type="SUPFAM" id="SSF52540">
    <property type="entry name" value="P-loop containing nucleoside triphosphate hydrolases"/>
    <property type="match status" value="1"/>
</dbReference>
<dbReference type="AlphaFoldDB" id="A0A0E0P830"/>
<dbReference type="STRING" id="4529.A0A0E0P830"/>
<evidence type="ECO:0000256" key="6">
    <source>
        <dbReference type="ARBA" id="ARBA00022840"/>
    </source>
</evidence>
<dbReference type="Pfam" id="PF23559">
    <property type="entry name" value="WHD_DRP"/>
    <property type="match status" value="1"/>
</dbReference>
<dbReference type="InterPro" id="IPR042197">
    <property type="entry name" value="Apaf_helical"/>
</dbReference>
<dbReference type="FunFam" id="3.40.50.300:FF:001091">
    <property type="entry name" value="Probable disease resistance protein At1g61300"/>
    <property type="match status" value="1"/>
</dbReference>
<dbReference type="InterPro" id="IPR056789">
    <property type="entry name" value="LRR_R13L1-DRL21"/>
</dbReference>
<proteinExistence type="inferred from homology"/>
<dbReference type="Pfam" id="PF00931">
    <property type="entry name" value="NB-ARC"/>
    <property type="match status" value="1"/>
</dbReference>
<keyword evidence="5" id="KW-0611">Plant defense</keyword>
<dbReference type="InterPro" id="IPR002182">
    <property type="entry name" value="NB-ARC"/>
</dbReference>
<dbReference type="EnsemblPlants" id="ORUFI04G10900.1">
    <property type="protein sequence ID" value="ORUFI04G10900.1"/>
    <property type="gene ID" value="ORUFI04G10900"/>
</dbReference>
<dbReference type="Gene3D" id="1.10.10.10">
    <property type="entry name" value="Winged helix-like DNA-binding domain superfamily/Winged helix DNA-binding domain"/>
    <property type="match status" value="1"/>
</dbReference>
<dbReference type="GO" id="GO:0005524">
    <property type="term" value="F:ATP binding"/>
    <property type="evidence" value="ECO:0007669"/>
    <property type="project" value="UniProtKB-KW"/>
</dbReference>
<dbReference type="InterPro" id="IPR041118">
    <property type="entry name" value="Rx_N"/>
</dbReference>
<dbReference type="InterPro" id="IPR027417">
    <property type="entry name" value="P-loop_NTPase"/>
</dbReference>
<accession>A0A0E0P830</accession>
<dbReference type="Pfam" id="PF25019">
    <property type="entry name" value="LRR_R13L1-DRL21"/>
    <property type="match status" value="1"/>
</dbReference>